<dbReference type="AlphaFoldDB" id="W4LEK4"/>
<reference evidence="1 2" key="1">
    <citation type="journal article" date="2014" name="Nature">
        <title>An environmental bacterial taxon with a large and distinct metabolic repertoire.</title>
        <authorList>
            <person name="Wilson M.C."/>
            <person name="Mori T."/>
            <person name="Ruckert C."/>
            <person name="Uria A.R."/>
            <person name="Helf M.J."/>
            <person name="Takada K."/>
            <person name="Gernert C."/>
            <person name="Steffens U.A."/>
            <person name="Heycke N."/>
            <person name="Schmitt S."/>
            <person name="Rinke C."/>
            <person name="Helfrich E.J."/>
            <person name="Brachmann A.O."/>
            <person name="Gurgui C."/>
            <person name="Wakimoto T."/>
            <person name="Kracht M."/>
            <person name="Crusemann M."/>
            <person name="Hentschel U."/>
            <person name="Abe I."/>
            <person name="Matsunaga S."/>
            <person name="Kalinowski J."/>
            <person name="Takeyama H."/>
            <person name="Piel J."/>
        </authorList>
    </citation>
    <scope>NUCLEOTIDE SEQUENCE [LARGE SCALE GENOMIC DNA]</scope>
    <source>
        <strain evidence="2">TSY1</strain>
    </source>
</reference>
<evidence type="ECO:0000313" key="2">
    <source>
        <dbReference type="Proteomes" id="UP000019141"/>
    </source>
</evidence>
<dbReference type="InterPro" id="IPR004155">
    <property type="entry name" value="PBS_lyase_HEAT"/>
</dbReference>
<dbReference type="PANTHER" id="PTHR12697">
    <property type="entry name" value="PBS LYASE HEAT-LIKE PROTEIN"/>
    <property type="match status" value="1"/>
</dbReference>
<dbReference type="Gene3D" id="1.25.10.10">
    <property type="entry name" value="Leucine-rich Repeat Variant"/>
    <property type="match status" value="5"/>
</dbReference>
<accession>W4LEK4</accession>
<sequence>MSVNSSGPADEHAANVLLKELDRNQSYRQETVVASLVQIGYPAVAGLIKRLGPSTDLDVRQRAALILGRIGPDARDAMAALIESVVDRDRDMRNEAIRALKQIDPNWLTSEVTQQAIPMLIEKLGSRSDGVHNTAKLVLSTIGTPAVPDLIRTLSNAEDDQHQGLAAETLGRIGVDAASAVSPLNQALNSDHLHVRRLAAEALGRIGPAAEPAVPNLLQKLADESLAVRGVAAKALAQLESAFEVAAPAVLQLLVHKSAAVRQDAVDALATMGLCTIPLIVDLLEAPDIHHLLQGRLQQLEENVRTYQRWLERQYENQDQLLSRHEASNIDWYRHELAAELTPEFDATVRLAALQVLSEIGPPTQSAEPTLLSMLRHERPDMREAAAKALAVIRPETSATVNALMHVLLDRYEPVCMAAELALDVIEPEWRVTPMADPVMQSLIVEMKQGHSAAGIALLRFGRAAVPKLMGLLGDESRTVRQSAIDLLGTIGPDAESAIAALTDVADNDANGLVRRAAERALMQIRQ</sequence>
<evidence type="ECO:0008006" key="3">
    <source>
        <dbReference type="Google" id="ProtNLM"/>
    </source>
</evidence>
<dbReference type="PANTHER" id="PTHR12697:SF38">
    <property type="entry name" value="PBS LYASE HEAT DOMAIN PROTEIN REPEAT-CONTAINING PROTEIN"/>
    <property type="match status" value="1"/>
</dbReference>
<dbReference type="InterPro" id="IPR011989">
    <property type="entry name" value="ARM-like"/>
</dbReference>
<dbReference type="SMART" id="SM00567">
    <property type="entry name" value="EZ_HEAT"/>
    <property type="match status" value="10"/>
</dbReference>
<name>W4LEK4_ENTF1</name>
<dbReference type="Pfam" id="PF13646">
    <property type="entry name" value="HEAT_2"/>
    <property type="match status" value="4"/>
</dbReference>
<keyword evidence="2" id="KW-1185">Reference proteome</keyword>
<evidence type="ECO:0000313" key="1">
    <source>
        <dbReference type="EMBL" id="ETW96412.1"/>
    </source>
</evidence>
<organism evidence="1 2">
    <name type="scientific">Entotheonella factor</name>
    <dbReference type="NCBI Taxonomy" id="1429438"/>
    <lineage>
        <taxon>Bacteria</taxon>
        <taxon>Pseudomonadati</taxon>
        <taxon>Nitrospinota/Tectimicrobiota group</taxon>
        <taxon>Candidatus Tectimicrobiota</taxon>
        <taxon>Candidatus Entotheonellia</taxon>
        <taxon>Candidatus Entotheonellales</taxon>
        <taxon>Candidatus Entotheonellaceae</taxon>
        <taxon>Candidatus Entotheonella</taxon>
    </lineage>
</organism>
<dbReference type="HOGENOM" id="CLU_516477_0_0_7"/>
<gene>
    <name evidence="1" type="ORF">ETSY1_26715</name>
</gene>
<dbReference type="PATRIC" id="fig|1429438.4.peg.5100"/>
<comment type="caution">
    <text evidence="1">The sequence shown here is derived from an EMBL/GenBank/DDBJ whole genome shotgun (WGS) entry which is preliminary data.</text>
</comment>
<dbReference type="InterPro" id="IPR016024">
    <property type="entry name" value="ARM-type_fold"/>
</dbReference>
<dbReference type="Proteomes" id="UP000019141">
    <property type="component" value="Unassembled WGS sequence"/>
</dbReference>
<dbReference type="SUPFAM" id="SSF48371">
    <property type="entry name" value="ARM repeat"/>
    <property type="match status" value="1"/>
</dbReference>
<dbReference type="GO" id="GO:0016491">
    <property type="term" value="F:oxidoreductase activity"/>
    <property type="evidence" value="ECO:0007669"/>
    <property type="project" value="TreeGrafter"/>
</dbReference>
<dbReference type="EMBL" id="AZHW01000791">
    <property type="protein sequence ID" value="ETW96412.1"/>
    <property type="molecule type" value="Genomic_DNA"/>
</dbReference>
<proteinExistence type="predicted"/>
<protein>
    <recommendedName>
        <fullName evidence="3">HEAT repeat domain-containing protein</fullName>
    </recommendedName>
</protein>